<keyword evidence="5" id="KW-1185">Reference proteome</keyword>
<dbReference type="GO" id="GO:0051287">
    <property type="term" value="F:NAD binding"/>
    <property type="evidence" value="ECO:0007669"/>
    <property type="project" value="InterPro"/>
</dbReference>
<evidence type="ECO:0000313" key="5">
    <source>
        <dbReference type="Proteomes" id="UP001186944"/>
    </source>
</evidence>
<gene>
    <name evidence="4" type="ORF">FSP39_002357</name>
</gene>
<keyword evidence="1" id="KW-0560">Oxidoreductase</keyword>
<evidence type="ECO:0000259" key="3">
    <source>
        <dbReference type="Pfam" id="PF02826"/>
    </source>
</evidence>
<keyword evidence="2" id="KW-0520">NAD</keyword>
<comment type="caution">
    <text evidence="4">The sequence shown here is derived from an EMBL/GenBank/DDBJ whole genome shotgun (WGS) entry which is preliminary data.</text>
</comment>
<organism evidence="4 5">
    <name type="scientific">Pinctada imbricata</name>
    <name type="common">Atlantic pearl-oyster</name>
    <name type="synonym">Pinctada martensii</name>
    <dbReference type="NCBI Taxonomy" id="66713"/>
    <lineage>
        <taxon>Eukaryota</taxon>
        <taxon>Metazoa</taxon>
        <taxon>Spiralia</taxon>
        <taxon>Lophotrochozoa</taxon>
        <taxon>Mollusca</taxon>
        <taxon>Bivalvia</taxon>
        <taxon>Autobranchia</taxon>
        <taxon>Pteriomorphia</taxon>
        <taxon>Pterioida</taxon>
        <taxon>Pterioidea</taxon>
        <taxon>Pteriidae</taxon>
        <taxon>Pinctada</taxon>
    </lineage>
</organism>
<dbReference type="PANTHER" id="PTHR43333">
    <property type="entry name" value="2-HACID_DH_C DOMAIN-CONTAINING PROTEIN"/>
    <property type="match status" value="1"/>
</dbReference>
<accession>A0AA88Y4I5</accession>
<feature type="domain" description="D-isomer specific 2-hydroxyacid dehydrogenase NAD-binding" evidence="3">
    <location>
        <begin position="1"/>
        <end position="55"/>
    </location>
</feature>
<proteinExistence type="predicted"/>
<name>A0AA88Y4I5_PINIB</name>
<evidence type="ECO:0000313" key="4">
    <source>
        <dbReference type="EMBL" id="KAK3092403.1"/>
    </source>
</evidence>
<dbReference type="Pfam" id="PF02826">
    <property type="entry name" value="2-Hacid_dh_C"/>
    <property type="match status" value="2"/>
</dbReference>
<dbReference type="InterPro" id="IPR006140">
    <property type="entry name" value="D-isomer_DH_NAD-bd"/>
</dbReference>
<dbReference type="EMBL" id="VSWD01000009">
    <property type="protein sequence ID" value="KAK3092403.1"/>
    <property type="molecule type" value="Genomic_DNA"/>
</dbReference>
<dbReference type="GO" id="GO:0016491">
    <property type="term" value="F:oxidoreductase activity"/>
    <property type="evidence" value="ECO:0007669"/>
    <property type="project" value="UniProtKB-KW"/>
</dbReference>
<dbReference type="Gene3D" id="3.40.50.720">
    <property type="entry name" value="NAD(P)-binding Rossmann-like Domain"/>
    <property type="match status" value="3"/>
</dbReference>
<evidence type="ECO:0000256" key="2">
    <source>
        <dbReference type="ARBA" id="ARBA00023027"/>
    </source>
</evidence>
<dbReference type="InterPro" id="IPR036291">
    <property type="entry name" value="NAD(P)-bd_dom_sf"/>
</dbReference>
<sequence length="189" mass="21295">MEDCDYLVSILPGTSETKYMLSGDVLKSCNKKKPFFINIGRGNLIDSGTIQKAIRQIDKISEFLEECDYIISVLPGTPETKDMLSGEILKSCKHKKPYFINIGRGDLINTSTIDKAIREGWICGALLDVMEKEPLPPDHPLWSIPNVSITPHCSGVPNIIQMADLFVRNFNKFKENEPLLYAYDFNSGY</sequence>
<reference evidence="4" key="1">
    <citation type="submission" date="2019-08" db="EMBL/GenBank/DDBJ databases">
        <title>The improved chromosome-level genome for the pearl oyster Pinctada fucata martensii using PacBio sequencing and Hi-C.</title>
        <authorList>
            <person name="Zheng Z."/>
        </authorList>
    </citation>
    <scope>NUCLEOTIDE SEQUENCE</scope>
    <source>
        <strain evidence="4">ZZ-2019</strain>
        <tissue evidence="4">Adductor muscle</tissue>
    </source>
</reference>
<dbReference type="PANTHER" id="PTHR43333:SF1">
    <property type="entry name" value="D-ISOMER SPECIFIC 2-HYDROXYACID DEHYDROGENASE NAD-BINDING DOMAIN-CONTAINING PROTEIN"/>
    <property type="match status" value="1"/>
</dbReference>
<feature type="domain" description="D-isomer specific 2-hydroxyacid dehydrogenase NAD-binding" evidence="3">
    <location>
        <begin position="56"/>
        <end position="154"/>
    </location>
</feature>
<dbReference type="SUPFAM" id="SSF51735">
    <property type="entry name" value="NAD(P)-binding Rossmann-fold domains"/>
    <property type="match status" value="2"/>
</dbReference>
<protein>
    <recommendedName>
        <fullName evidence="3">D-isomer specific 2-hydroxyacid dehydrogenase NAD-binding domain-containing protein</fullName>
    </recommendedName>
</protein>
<dbReference type="AlphaFoldDB" id="A0AA88Y4I5"/>
<dbReference type="Proteomes" id="UP001186944">
    <property type="component" value="Unassembled WGS sequence"/>
</dbReference>
<evidence type="ECO:0000256" key="1">
    <source>
        <dbReference type="ARBA" id="ARBA00023002"/>
    </source>
</evidence>